<evidence type="ECO:0000313" key="2">
    <source>
        <dbReference type="Proteomes" id="UP000024635"/>
    </source>
</evidence>
<name>A0A016W5K9_9BILA</name>
<accession>A0A016W5K9</accession>
<sequence length="82" mass="9414">MYPSRTAALFAGIRKLKLNQERTQQQKVNHEFYFGYEISLYKCTAVLVAKVIIDVLPAQYCLLIELLVIVSDCFAIFLNVKV</sequence>
<proteinExistence type="predicted"/>
<organism evidence="1 2">
    <name type="scientific">Ancylostoma ceylanicum</name>
    <dbReference type="NCBI Taxonomy" id="53326"/>
    <lineage>
        <taxon>Eukaryota</taxon>
        <taxon>Metazoa</taxon>
        <taxon>Ecdysozoa</taxon>
        <taxon>Nematoda</taxon>
        <taxon>Chromadorea</taxon>
        <taxon>Rhabditida</taxon>
        <taxon>Rhabditina</taxon>
        <taxon>Rhabditomorpha</taxon>
        <taxon>Strongyloidea</taxon>
        <taxon>Ancylostomatidae</taxon>
        <taxon>Ancylostomatinae</taxon>
        <taxon>Ancylostoma</taxon>
    </lineage>
</organism>
<keyword evidence="2" id="KW-1185">Reference proteome</keyword>
<reference evidence="2" key="1">
    <citation type="journal article" date="2015" name="Nat. Genet.">
        <title>The genome and transcriptome of the zoonotic hookworm Ancylostoma ceylanicum identify infection-specific gene families.</title>
        <authorList>
            <person name="Schwarz E.M."/>
            <person name="Hu Y."/>
            <person name="Antoshechkin I."/>
            <person name="Miller M.M."/>
            <person name="Sternberg P.W."/>
            <person name="Aroian R.V."/>
        </authorList>
    </citation>
    <scope>NUCLEOTIDE SEQUENCE</scope>
    <source>
        <strain evidence="2">HY135</strain>
    </source>
</reference>
<protein>
    <submittedName>
        <fullName evidence="1">Uncharacterized protein</fullName>
    </submittedName>
</protein>
<dbReference type="AlphaFoldDB" id="A0A016W5K9"/>
<dbReference type="EMBL" id="JARK01000750">
    <property type="protein sequence ID" value="EYC35099.1"/>
    <property type="molecule type" value="Genomic_DNA"/>
</dbReference>
<dbReference type="Proteomes" id="UP000024635">
    <property type="component" value="Unassembled WGS sequence"/>
</dbReference>
<evidence type="ECO:0000313" key="1">
    <source>
        <dbReference type="EMBL" id="EYC35099.1"/>
    </source>
</evidence>
<gene>
    <name evidence="1" type="primary">Acey_s1151.g3696</name>
    <name evidence="1" type="ORF">Y032_1151g3696</name>
</gene>
<comment type="caution">
    <text evidence="1">The sequence shown here is derived from an EMBL/GenBank/DDBJ whole genome shotgun (WGS) entry which is preliminary data.</text>
</comment>